<dbReference type="Pfam" id="PF13614">
    <property type="entry name" value="AAA_31"/>
    <property type="match status" value="1"/>
</dbReference>
<reference evidence="2" key="1">
    <citation type="submission" date="2023-07" db="EMBL/GenBank/DDBJ databases">
        <authorList>
            <person name="Kim M."/>
        </authorList>
    </citation>
    <scope>NUCLEOTIDE SEQUENCE</scope>
    <source>
        <strain evidence="2">BIUV-7</strain>
    </source>
</reference>
<comment type="caution">
    <text evidence="2">The sequence shown here is derived from an EMBL/GenBank/DDBJ whole genome shotgun (WGS) entry which is preliminary data.</text>
</comment>
<dbReference type="Proteomes" id="UP001169764">
    <property type="component" value="Unassembled WGS sequence"/>
</dbReference>
<evidence type="ECO:0000313" key="2">
    <source>
        <dbReference type="EMBL" id="MDO6414907.1"/>
    </source>
</evidence>
<protein>
    <submittedName>
        <fullName evidence="2">ParA family protein</fullName>
    </submittedName>
</protein>
<dbReference type="RefSeq" id="WP_303542500.1">
    <property type="nucleotide sequence ID" value="NZ_JAUOTP010000004.1"/>
</dbReference>
<proteinExistence type="predicted"/>
<sequence length="243" mass="25963">MATIAIYSSKGGVGKTTLAVNLAWAAATLSSRRTLLWDLDGQGASSFVLAPNRKPGKKASEVIERDVAPAKLIVKTGIANLDLLPADESLRTLDLLFAELGAKKRLQKIAEELAGLYDRIIVDCPPGLGVTADQIIQSASLIVVPVIPSALSMRTADELRQHLSERRKAGPPILTVFNLVDRRRLSHRQALEAAGDTPVIPMASAVEQMAERHAPVSVYAPRSAPAKAIAALWTGIEKRLAKG</sequence>
<feature type="domain" description="AAA" evidence="1">
    <location>
        <begin position="2"/>
        <end position="165"/>
    </location>
</feature>
<organism evidence="2 3">
    <name type="scientific">Sphingomonas natans</name>
    <dbReference type="NCBI Taxonomy" id="3063330"/>
    <lineage>
        <taxon>Bacteria</taxon>
        <taxon>Pseudomonadati</taxon>
        <taxon>Pseudomonadota</taxon>
        <taxon>Alphaproteobacteria</taxon>
        <taxon>Sphingomonadales</taxon>
        <taxon>Sphingomonadaceae</taxon>
        <taxon>Sphingomonas</taxon>
    </lineage>
</organism>
<evidence type="ECO:0000259" key="1">
    <source>
        <dbReference type="Pfam" id="PF13614"/>
    </source>
</evidence>
<gene>
    <name evidence="2" type="ORF">Q4F19_10990</name>
</gene>
<dbReference type="CDD" id="cd02042">
    <property type="entry name" value="ParAB_family"/>
    <property type="match status" value="1"/>
</dbReference>
<keyword evidence="3" id="KW-1185">Reference proteome</keyword>
<dbReference type="SUPFAM" id="SSF52540">
    <property type="entry name" value="P-loop containing nucleoside triphosphate hydrolases"/>
    <property type="match status" value="1"/>
</dbReference>
<dbReference type="InterPro" id="IPR027417">
    <property type="entry name" value="P-loop_NTPase"/>
</dbReference>
<dbReference type="PANTHER" id="PTHR13696">
    <property type="entry name" value="P-LOOP CONTAINING NUCLEOSIDE TRIPHOSPHATE HYDROLASE"/>
    <property type="match status" value="1"/>
</dbReference>
<accession>A0ABT8Y996</accession>
<dbReference type="InterPro" id="IPR050678">
    <property type="entry name" value="DNA_Partitioning_ATPase"/>
</dbReference>
<dbReference type="EMBL" id="JAUOTP010000004">
    <property type="protein sequence ID" value="MDO6414907.1"/>
    <property type="molecule type" value="Genomic_DNA"/>
</dbReference>
<dbReference type="Gene3D" id="3.40.50.300">
    <property type="entry name" value="P-loop containing nucleotide triphosphate hydrolases"/>
    <property type="match status" value="1"/>
</dbReference>
<name>A0ABT8Y996_9SPHN</name>
<evidence type="ECO:0000313" key="3">
    <source>
        <dbReference type="Proteomes" id="UP001169764"/>
    </source>
</evidence>
<dbReference type="InterPro" id="IPR025669">
    <property type="entry name" value="AAA_dom"/>
</dbReference>
<dbReference type="PANTHER" id="PTHR13696:SF99">
    <property type="entry name" value="COBYRINIC ACID AC-DIAMIDE SYNTHASE"/>
    <property type="match status" value="1"/>
</dbReference>